<dbReference type="InParanoid" id="G4TZC0"/>
<feature type="region of interest" description="Disordered" evidence="1">
    <location>
        <begin position="231"/>
        <end position="254"/>
    </location>
</feature>
<dbReference type="InterPro" id="IPR012337">
    <property type="entry name" value="RNaseH-like_sf"/>
</dbReference>
<dbReference type="EMBL" id="CAFZ01000901">
    <property type="protein sequence ID" value="CCA76663.1"/>
    <property type="molecule type" value="Genomic_DNA"/>
</dbReference>
<dbReference type="PROSITE" id="PS50879">
    <property type="entry name" value="RNASE_H_1"/>
    <property type="match status" value="1"/>
</dbReference>
<evidence type="ECO:0000256" key="1">
    <source>
        <dbReference type="SAM" id="MobiDB-lite"/>
    </source>
</evidence>
<reference evidence="3 4" key="1">
    <citation type="journal article" date="2011" name="PLoS Pathog.">
        <title>Endophytic Life Strategies Decoded by Genome and Transcriptome Analyses of the Mutualistic Root Symbiont Piriformospora indica.</title>
        <authorList>
            <person name="Zuccaro A."/>
            <person name="Lahrmann U."/>
            <person name="Guldener U."/>
            <person name="Langen G."/>
            <person name="Pfiffi S."/>
            <person name="Biedenkopf D."/>
            <person name="Wong P."/>
            <person name="Samans B."/>
            <person name="Grimm C."/>
            <person name="Basiewicz M."/>
            <person name="Murat C."/>
            <person name="Martin F."/>
            <person name="Kogel K.H."/>
        </authorList>
    </citation>
    <scope>NUCLEOTIDE SEQUENCE [LARGE SCALE GENOMIC DNA]</scope>
    <source>
        <strain evidence="3 4">DSM 11827</strain>
    </source>
</reference>
<dbReference type="GO" id="GO:0003676">
    <property type="term" value="F:nucleic acid binding"/>
    <property type="evidence" value="ECO:0007669"/>
    <property type="project" value="InterPro"/>
</dbReference>
<evidence type="ECO:0000313" key="3">
    <source>
        <dbReference type="EMBL" id="CCA76663.1"/>
    </source>
</evidence>
<feature type="domain" description="RNase H type-1" evidence="2">
    <location>
        <begin position="58"/>
        <end position="196"/>
    </location>
</feature>
<dbReference type="SUPFAM" id="SSF53098">
    <property type="entry name" value="Ribonuclease H-like"/>
    <property type="match status" value="1"/>
</dbReference>
<dbReference type="AlphaFoldDB" id="G4TZC0"/>
<dbReference type="CDD" id="cd09276">
    <property type="entry name" value="Rnase_HI_RT_non_LTR"/>
    <property type="match status" value="1"/>
</dbReference>
<organism evidence="3 4">
    <name type="scientific">Serendipita indica (strain DSM 11827)</name>
    <name type="common">Root endophyte fungus</name>
    <name type="synonym">Piriformospora indica</name>
    <dbReference type="NCBI Taxonomy" id="1109443"/>
    <lineage>
        <taxon>Eukaryota</taxon>
        <taxon>Fungi</taxon>
        <taxon>Dikarya</taxon>
        <taxon>Basidiomycota</taxon>
        <taxon>Agaricomycotina</taxon>
        <taxon>Agaricomycetes</taxon>
        <taxon>Sebacinales</taxon>
        <taxon>Serendipitaceae</taxon>
        <taxon>Serendipita</taxon>
    </lineage>
</organism>
<dbReference type="Pfam" id="PF00075">
    <property type="entry name" value="RNase_H"/>
    <property type="match status" value="1"/>
</dbReference>
<name>G4TZC0_SERID</name>
<dbReference type="Gene3D" id="3.30.420.10">
    <property type="entry name" value="Ribonuclease H-like superfamily/Ribonuclease H"/>
    <property type="match status" value="1"/>
</dbReference>
<gene>
    <name evidence="3" type="ORF">PIIN_10653</name>
</gene>
<dbReference type="InterPro" id="IPR036397">
    <property type="entry name" value="RNaseH_sf"/>
</dbReference>
<accession>G4TZC0</accession>
<sequence length="254" mass="28467">MDGSKIASHPDTYSTHRNPALSEGQTPIVFNILPAVRGVSKLEAANTYVEFVTRLATNPQAIIVYTDGSQIHDRGDRSQEREYGTIRLGNSAEVYDAKRTGIVRGLQYAIHFLHTIPIHQTNNHTIFIFTDNTSAVRTIASAQPSSSQEASQSFMEAANECLESHPRTSIMVQSVPGHNGVTRNERVDELAKIICRLLPERSKITLANYYRTVKQALTDKWVQEWRSADSRGQYTTADKMPPSTVESYPFRQLD</sequence>
<dbReference type="Proteomes" id="UP000007148">
    <property type="component" value="Unassembled WGS sequence"/>
</dbReference>
<dbReference type="GO" id="GO:0004523">
    <property type="term" value="F:RNA-DNA hybrid ribonuclease activity"/>
    <property type="evidence" value="ECO:0007669"/>
    <property type="project" value="InterPro"/>
</dbReference>
<proteinExistence type="predicted"/>
<dbReference type="HOGENOM" id="CLU_1094650_0_0_1"/>
<dbReference type="OrthoDB" id="3230070at2759"/>
<protein>
    <recommendedName>
        <fullName evidence="2">RNase H type-1 domain-containing protein</fullName>
    </recommendedName>
</protein>
<feature type="region of interest" description="Disordered" evidence="1">
    <location>
        <begin position="1"/>
        <end position="20"/>
    </location>
</feature>
<keyword evidence="4" id="KW-1185">Reference proteome</keyword>
<comment type="caution">
    <text evidence="3">The sequence shown here is derived from an EMBL/GenBank/DDBJ whole genome shotgun (WGS) entry which is preliminary data.</text>
</comment>
<dbReference type="InterPro" id="IPR002156">
    <property type="entry name" value="RNaseH_domain"/>
</dbReference>
<evidence type="ECO:0000313" key="4">
    <source>
        <dbReference type="Proteomes" id="UP000007148"/>
    </source>
</evidence>
<evidence type="ECO:0000259" key="2">
    <source>
        <dbReference type="PROSITE" id="PS50879"/>
    </source>
</evidence>